<accession>A0A6B3SR84</accession>
<sequence>MRKLSASDFSVMPWKNGGGTTTQLAVHPHGAGIDGFGWRVSMASVASDGPFSAFPGVDRSLAIVDGAGLRIAGPAMPEQVLLPSSPVFRFQGEAEIHASLAGGPVTDFNVMTRRAQWRHALERIRLQGDLTLGGADGALAFCLHGSITCGTMTVQAGEALQVDVVDTLRFSTRTTATFFLARFFEGQAHV</sequence>
<proteinExistence type="predicted"/>
<keyword evidence="2" id="KW-1185">Reference proteome</keyword>
<dbReference type="PANTHER" id="PTHR37943">
    <property type="entry name" value="PROTEIN VES"/>
    <property type="match status" value="1"/>
</dbReference>
<dbReference type="InterPro" id="IPR011051">
    <property type="entry name" value="RmlC_Cupin_sf"/>
</dbReference>
<dbReference type="EMBL" id="JAAIVB010000021">
    <property type="protein sequence ID" value="NEX60922.1"/>
    <property type="molecule type" value="Genomic_DNA"/>
</dbReference>
<gene>
    <name evidence="1" type="ORF">G3574_07520</name>
</gene>
<dbReference type="RefSeq" id="WP_163961619.1">
    <property type="nucleotide sequence ID" value="NZ_JAAIVB010000021.1"/>
</dbReference>
<dbReference type="Proteomes" id="UP000482155">
    <property type="component" value="Unassembled WGS sequence"/>
</dbReference>
<name>A0A6B3SR84_9BURK</name>
<comment type="caution">
    <text evidence="1">The sequence shown here is derived from an EMBL/GenBank/DDBJ whole genome shotgun (WGS) entry which is preliminary data.</text>
</comment>
<dbReference type="CDD" id="cd20293">
    <property type="entry name" value="cupin_HutD_N"/>
    <property type="match status" value="1"/>
</dbReference>
<dbReference type="InterPro" id="IPR010282">
    <property type="entry name" value="Uncharacterised_HutD/Ves"/>
</dbReference>
<organism evidence="1 2">
    <name type="scientific">Noviherbaspirillum galbum</name>
    <dbReference type="NCBI Taxonomy" id="2709383"/>
    <lineage>
        <taxon>Bacteria</taxon>
        <taxon>Pseudomonadati</taxon>
        <taxon>Pseudomonadota</taxon>
        <taxon>Betaproteobacteria</taxon>
        <taxon>Burkholderiales</taxon>
        <taxon>Oxalobacteraceae</taxon>
        <taxon>Noviherbaspirillum</taxon>
    </lineage>
</organism>
<dbReference type="Pfam" id="PF05962">
    <property type="entry name" value="HutD"/>
    <property type="match status" value="1"/>
</dbReference>
<dbReference type="Gene3D" id="2.60.120.10">
    <property type="entry name" value="Jelly Rolls"/>
    <property type="match status" value="1"/>
</dbReference>
<evidence type="ECO:0000313" key="2">
    <source>
        <dbReference type="Proteomes" id="UP000482155"/>
    </source>
</evidence>
<dbReference type="SUPFAM" id="SSF51182">
    <property type="entry name" value="RmlC-like cupins"/>
    <property type="match status" value="1"/>
</dbReference>
<protein>
    <submittedName>
        <fullName evidence="1">HutD family protein</fullName>
    </submittedName>
</protein>
<evidence type="ECO:0000313" key="1">
    <source>
        <dbReference type="EMBL" id="NEX60922.1"/>
    </source>
</evidence>
<reference evidence="1 2" key="1">
    <citation type="submission" date="2020-02" db="EMBL/GenBank/DDBJ databases">
        <authorList>
            <person name="Kim M.K."/>
        </authorList>
    </citation>
    <scope>NUCLEOTIDE SEQUENCE [LARGE SCALE GENOMIC DNA]</scope>
    <source>
        <strain evidence="1 2">17J57-3</strain>
    </source>
</reference>
<dbReference type="AlphaFoldDB" id="A0A6B3SR84"/>
<dbReference type="PANTHER" id="PTHR37943:SF1">
    <property type="entry name" value="PROTEIN VES"/>
    <property type="match status" value="1"/>
</dbReference>
<dbReference type="InterPro" id="IPR014710">
    <property type="entry name" value="RmlC-like_jellyroll"/>
</dbReference>